<dbReference type="Proteomes" id="UP001145087">
    <property type="component" value="Unassembled WGS sequence"/>
</dbReference>
<dbReference type="SUPFAM" id="SSF47240">
    <property type="entry name" value="Ferritin-like"/>
    <property type="match status" value="1"/>
</dbReference>
<dbReference type="PROSITE" id="PS00818">
    <property type="entry name" value="DPS_1"/>
    <property type="match status" value="1"/>
</dbReference>
<dbReference type="EMBL" id="JAPOHD010000024">
    <property type="protein sequence ID" value="MCY1720943.1"/>
    <property type="molecule type" value="Genomic_DNA"/>
</dbReference>
<dbReference type="CDD" id="cd01043">
    <property type="entry name" value="DPS"/>
    <property type="match status" value="1"/>
</dbReference>
<evidence type="ECO:0000313" key="4">
    <source>
        <dbReference type="EMBL" id="MCY1720943.1"/>
    </source>
</evidence>
<evidence type="ECO:0000256" key="2">
    <source>
        <dbReference type="RuleBase" id="RU003875"/>
    </source>
</evidence>
<dbReference type="InterPro" id="IPR008331">
    <property type="entry name" value="Ferritin_DPS_dom"/>
</dbReference>
<protein>
    <submittedName>
        <fullName evidence="4">DNA starvation/stationary phase protection protein</fullName>
    </submittedName>
</protein>
<dbReference type="InterPro" id="IPR009078">
    <property type="entry name" value="Ferritin-like_SF"/>
</dbReference>
<gene>
    <name evidence="4" type="ORF">OU798_11365</name>
</gene>
<dbReference type="Pfam" id="PF00210">
    <property type="entry name" value="Ferritin"/>
    <property type="match status" value="1"/>
</dbReference>
<dbReference type="RefSeq" id="WP_343333277.1">
    <property type="nucleotide sequence ID" value="NZ_JAPOHD010000024.1"/>
</dbReference>
<organism evidence="4 5">
    <name type="scientific">Draconibacterium aestuarii</name>
    <dbReference type="NCBI Taxonomy" id="2998507"/>
    <lineage>
        <taxon>Bacteria</taxon>
        <taxon>Pseudomonadati</taxon>
        <taxon>Bacteroidota</taxon>
        <taxon>Bacteroidia</taxon>
        <taxon>Marinilabiliales</taxon>
        <taxon>Prolixibacteraceae</taxon>
        <taxon>Draconibacterium</taxon>
    </lineage>
</organism>
<dbReference type="AlphaFoldDB" id="A0A9X3J5Z8"/>
<dbReference type="InterPro" id="IPR002177">
    <property type="entry name" value="DPS_DNA-bd"/>
</dbReference>
<feature type="domain" description="Ferritin/DPS" evidence="3">
    <location>
        <begin position="10"/>
        <end position="148"/>
    </location>
</feature>
<dbReference type="Gene3D" id="1.20.1260.10">
    <property type="match status" value="1"/>
</dbReference>
<dbReference type="PIRSF" id="PIRSF005900">
    <property type="entry name" value="Dps"/>
    <property type="match status" value="1"/>
</dbReference>
<evidence type="ECO:0000259" key="3">
    <source>
        <dbReference type="Pfam" id="PF00210"/>
    </source>
</evidence>
<dbReference type="GO" id="GO:0008199">
    <property type="term" value="F:ferric iron binding"/>
    <property type="evidence" value="ECO:0007669"/>
    <property type="project" value="InterPro"/>
</dbReference>
<accession>A0A9X3J5Z8</accession>
<keyword evidence="5" id="KW-1185">Reference proteome</keyword>
<dbReference type="InterPro" id="IPR012347">
    <property type="entry name" value="Ferritin-like"/>
</dbReference>
<comment type="similarity">
    <text evidence="1 2">Belongs to the Dps family.</text>
</comment>
<dbReference type="PANTHER" id="PTHR42932:SF1">
    <property type="entry name" value="GENERAL STRESS PROTEIN 20U"/>
    <property type="match status" value="1"/>
</dbReference>
<reference evidence="4" key="1">
    <citation type="submission" date="2022-11" db="EMBL/GenBank/DDBJ databases">
        <title>Marilongibacter aestuarii gen. nov., sp. nov., isolated from tidal flat sediment.</title>
        <authorList>
            <person name="Jiayan W."/>
        </authorList>
    </citation>
    <scope>NUCLEOTIDE SEQUENCE</scope>
    <source>
        <strain evidence="4">Z1-6</strain>
    </source>
</reference>
<comment type="caution">
    <text evidence="4">The sequence shown here is derived from an EMBL/GenBank/DDBJ whole genome shotgun (WGS) entry which is preliminary data.</text>
</comment>
<dbReference type="PANTHER" id="PTHR42932">
    <property type="entry name" value="GENERAL STRESS PROTEIN 20U"/>
    <property type="match status" value="1"/>
</dbReference>
<dbReference type="InterPro" id="IPR023188">
    <property type="entry name" value="DPS_DNA-bd_CS"/>
</dbReference>
<sequence length="148" mass="17171">MNTKNQVVAEKLNSLLADYQIYYQNLRGLHWNVQGNMFFMLHEKYEELYNQASEVIDEIAERILMLGGQPFHTFGEYLKNAQLEEAVNVSDGKEGVEIVLNYTEYFLKQFNEILAQAQEVGDEGTAGLMSEWIGFAEKQIWMLKSYLN</sequence>
<name>A0A9X3J5Z8_9BACT</name>
<evidence type="ECO:0000313" key="5">
    <source>
        <dbReference type="Proteomes" id="UP001145087"/>
    </source>
</evidence>
<evidence type="ECO:0000256" key="1">
    <source>
        <dbReference type="ARBA" id="ARBA00009497"/>
    </source>
</evidence>
<proteinExistence type="inferred from homology"/>
<dbReference type="PROSITE" id="PS00819">
    <property type="entry name" value="DPS_2"/>
    <property type="match status" value="1"/>
</dbReference>
<dbReference type="PRINTS" id="PR01346">
    <property type="entry name" value="HELNAPAPROT"/>
</dbReference>
<dbReference type="GO" id="GO:0016722">
    <property type="term" value="F:oxidoreductase activity, acting on metal ions"/>
    <property type="evidence" value="ECO:0007669"/>
    <property type="project" value="InterPro"/>
</dbReference>